<gene>
    <name evidence="2" type="ORF">ACFPCZ_25080</name>
</gene>
<dbReference type="EMBL" id="JBHSIY010000032">
    <property type="protein sequence ID" value="MFC4869916.1"/>
    <property type="molecule type" value="Genomic_DNA"/>
</dbReference>
<keyword evidence="1" id="KW-1133">Transmembrane helix</keyword>
<reference evidence="3" key="1">
    <citation type="journal article" date="2019" name="Int. J. Syst. Evol. Microbiol.">
        <title>The Global Catalogue of Microorganisms (GCM) 10K type strain sequencing project: providing services to taxonomists for standard genome sequencing and annotation.</title>
        <authorList>
            <consortium name="The Broad Institute Genomics Platform"/>
            <consortium name="The Broad Institute Genome Sequencing Center for Infectious Disease"/>
            <person name="Wu L."/>
            <person name="Ma J."/>
        </authorList>
    </citation>
    <scope>NUCLEOTIDE SEQUENCE [LARGE SCALE GENOMIC DNA]</scope>
    <source>
        <strain evidence="3">CGMCC 4.7304</strain>
    </source>
</reference>
<evidence type="ECO:0000256" key="1">
    <source>
        <dbReference type="SAM" id="Phobius"/>
    </source>
</evidence>
<protein>
    <recommendedName>
        <fullName evidence="4">Secreted protein</fullName>
    </recommendedName>
</protein>
<dbReference type="Proteomes" id="UP001595858">
    <property type="component" value="Unassembled WGS sequence"/>
</dbReference>
<feature type="transmembrane region" description="Helical" evidence="1">
    <location>
        <begin position="29"/>
        <end position="48"/>
    </location>
</feature>
<keyword evidence="1" id="KW-0472">Membrane</keyword>
<comment type="caution">
    <text evidence="2">The sequence shown here is derived from an EMBL/GenBank/DDBJ whole genome shotgun (WGS) entry which is preliminary data.</text>
</comment>
<keyword evidence="1" id="KW-0812">Transmembrane</keyword>
<evidence type="ECO:0000313" key="2">
    <source>
        <dbReference type="EMBL" id="MFC4869916.1"/>
    </source>
</evidence>
<accession>A0ABV9SUB0</accession>
<evidence type="ECO:0008006" key="4">
    <source>
        <dbReference type="Google" id="ProtNLM"/>
    </source>
</evidence>
<organism evidence="2 3">
    <name type="scientific">Streptomonospora arabica</name>
    <dbReference type="NCBI Taxonomy" id="412417"/>
    <lineage>
        <taxon>Bacteria</taxon>
        <taxon>Bacillati</taxon>
        <taxon>Actinomycetota</taxon>
        <taxon>Actinomycetes</taxon>
        <taxon>Streptosporangiales</taxon>
        <taxon>Nocardiopsidaceae</taxon>
        <taxon>Streptomonospora</taxon>
    </lineage>
</organism>
<sequence length="74" mass="7233">MSGVMLVCACPVPESAGVSPLESRVLPKLVLPLVLLLVFAGPLLPMVLPEVVPPAAVLTVGPVLVGPVAGGGGA</sequence>
<keyword evidence="3" id="KW-1185">Reference proteome</keyword>
<name>A0ABV9SUB0_9ACTN</name>
<evidence type="ECO:0000313" key="3">
    <source>
        <dbReference type="Proteomes" id="UP001595858"/>
    </source>
</evidence>
<proteinExistence type="predicted"/>